<reference evidence="1 2" key="1">
    <citation type="submission" date="2024-09" db="EMBL/GenBank/DDBJ databases">
        <title>Genome sequencing and assembly of Phytophthora oleae, isolate VK10A, causative agent of rot of olive drupes.</title>
        <authorList>
            <person name="Conti Taguali S."/>
            <person name="Riolo M."/>
            <person name="La Spada F."/>
            <person name="Cacciola S.O."/>
            <person name="Dionisio G."/>
        </authorList>
    </citation>
    <scope>NUCLEOTIDE SEQUENCE [LARGE SCALE GENOMIC DNA]</scope>
    <source>
        <strain evidence="1 2">VK10A</strain>
    </source>
</reference>
<accession>A0ABD3FIM1</accession>
<comment type="caution">
    <text evidence="1">The sequence shown here is derived from an EMBL/GenBank/DDBJ whole genome shotgun (WGS) entry which is preliminary data.</text>
</comment>
<gene>
    <name evidence="1" type="ORF">V7S43_009999</name>
</gene>
<evidence type="ECO:0000313" key="1">
    <source>
        <dbReference type="EMBL" id="KAL3664819.1"/>
    </source>
</evidence>
<keyword evidence="2" id="KW-1185">Reference proteome</keyword>
<dbReference type="Proteomes" id="UP001632037">
    <property type="component" value="Unassembled WGS sequence"/>
</dbReference>
<evidence type="ECO:0000313" key="2">
    <source>
        <dbReference type="Proteomes" id="UP001632037"/>
    </source>
</evidence>
<dbReference type="AlphaFoldDB" id="A0ABD3FIM1"/>
<protein>
    <submittedName>
        <fullName evidence="1">Uncharacterized protein</fullName>
    </submittedName>
</protein>
<sequence length="89" mass="9748">MRKILFANNTSVGVEQLDTVAYALITDEEEDAAEVFNGIVTLVPPPSRQQAGSATPEHPAFTPKLNASKTMLRSFSPAKRSRKFAFPLQ</sequence>
<dbReference type="EMBL" id="JBIMZQ010000022">
    <property type="protein sequence ID" value="KAL3664819.1"/>
    <property type="molecule type" value="Genomic_DNA"/>
</dbReference>
<proteinExistence type="predicted"/>
<name>A0ABD3FIM1_9STRA</name>
<organism evidence="1 2">
    <name type="scientific">Phytophthora oleae</name>
    <dbReference type="NCBI Taxonomy" id="2107226"/>
    <lineage>
        <taxon>Eukaryota</taxon>
        <taxon>Sar</taxon>
        <taxon>Stramenopiles</taxon>
        <taxon>Oomycota</taxon>
        <taxon>Peronosporomycetes</taxon>
        <taxon>Peronosporales</taxon>
        <taxon>Peronosporaceae</taxon>
        <taxon>Phytophthora</taxon>
    </lineage>
</organism>